<dbReference type="EMBL" id="CAJVPY010009030">
    <property type="protein sequence ID" value="CAG8703900.1"/>
    <property type="molecule type" value="Genomic_DNA"/>
</dbReference>
<evidence type="ECO:0000313" key="2">
    <source>
        <dbReference type="Proteomes" id="UP000789405"/>
    </source>
</evidence>
<gene>
    <name evidence="1" type="ORF">DERYTH_LOCUS13165</name>
</gene>
<reference evidence="1" key="1">
    <citation type="submission" date="2021-06" db="EMBL/GenBank/DDBJ databases">
        <authorList>
            <person name="Kallberg Y."/>
            <person name="Tangrot J."/>
            <person name="Rosling A."/>
        </authorList>
    </citation>
    <scope>NUCLEOTIDE SEQUENCE</scope>
    <source>
        <strain evidence="1">MA453B</strain>
    </source>
</reference>
<name>A0A9N9HSJ3_9GLOM</name>
<accession>A0A9N9HSJ3</accession>
<evidence type="ECO:0000313" key="1">
    <source>
        <dbReference type="EMBL" id="CAG8703900.1"/>
    </source>
</evidence>
<organism evidence="1 2">
    <name type="scientific">Dentiscutata erythropus</name>
    <dbReference type="NCBI Taxonomy" id="1348616"/>
    <lineage>
        <taxon>Eukaryota</taxon>
        <taxon>Fungi</taxon>
        <taxon>Fungi incertae sedis</taxon>
        <taxon>Mucoromycota</taxon>
        <taxon>Glomeromycotina</taxon>
        <taxon>Glomeromycetes</taxon>
        <taxon>Diversisporales</taxon>
        <taxon>Gigasporaceae</taxon>
        <taxon>Dentiscutata</taxon>
    </lineage>
</organism>
<dbReference type="Proteomes" id="UP000789405">
    <property type="component" value="Unassembled WGS sequence"/>
</dbReference>
<proteinExistence type="predicted"/>
<comment type="caution">
    <text evidence="1">The sequence shown here is derived from an EMBL/GenBank/DDBJ whole genome shotgun (WGS) entry which is preliminary data.</text>
</comment>
<dbReference type="AlphaFoldDB" id="A0A9N9HSJ3"/>
<keyword evidence="2" id="KW-1185">Reference proteome</keyword>
<sequence>ICNGLRPNLDIVNIPQLLKSLIIKYWGSNPLLRPKAAELQDYFKMWHNDSDPADLYISKKLSEHDINSSE</sequence>
<protein>
    <submittedName>
        <fullName evidence="1">28373_t:CDS:1</fullName>
    </submittedName>
</protein>
<feature type="non-terminal residue" evidence="1">
    <location>
        <position position="1"/>
    </location>
</feature>